<evidence type="ECO:0000256" key="1">
    <source>
        <dbReference type="SAM" id="SignalP"/>
    </source>
</evidence>
<organism evidence="2">
    <name type="scientific">Anopheles darlingi</name>
    <name type="common">Mosquito</name>
    <dbReference type="NCBI Taxonomy" id="43151"/>
    <lineage>
        <taxon>Eukaryota</taxon>
        <taxon>Metazoa</taxon>
        <taxon>Ecdysozoa</taxon>
        <taxon>Arthropoda</taxon>
        <taxon>Hexapoda</taxon>
        <taxon>Insecta</taxon>
        <taxon>Pterygota</taxon>
        <taxon>Neoptera</taxon>
        <taxon>Endopterygota</taxon>
        <taxon>Diptera</taxon>
        <taxon>Nematocera</taxon>
        <taxon>Culicoidea</taxon>
        <taxon>Culicidae</taxon>
        <taxon>Anophelinae</taxon>
        <taxon>Anopheles</taxon>
    </lineage>
</organism>
<sequence>MFVCLFIRIDGLLYLCSAGRAASRSLRKNTQHKCVMKVFFVLFDARTWCGQKMVQGERKILKNLRKRDSNAYCLLYITKIFPII</sequence>
<proteinExistence type="predicted"/>
<protein>
    <submittedName>
        <fullName evidence="2">Putative secreted protein</fullName>
    </submittedName>
</protein>
<dbReference type="AlphaFoldDB" id="A0A2M4DCI3"/>
<feature type="signal peptide" evidence="1">
    <location>
        <begin position="1"/>
        <end position="21"/>
    </location>
</feature>
<name>A0A2M4DCI3_ANODA</name>
<accession>A0A2M4DCI3</accession>
<evidence type="ECO:0000313" key="2">
    <source>
        <dbReference type="EMBL" id="MBW75310.1"/>
    </source>
</evidence>
<reference evidence="2" key="1">
    <citation type="submission" date="2018-01" db="EMBL/GenBank/DDBJ databases">
        <title>An insight into the sialome of Amazonian anophelines.</title>
        <authorList>
            <person name="Ribeiro J.M."/>
            <person name="Scarpassa V."/>
            <person name="Calvo E."/>
        </authorList>
    </citation>
    <scope>NUCLEOTIDE SEQUENCE</scope>
</reference>
<feature type="chain" id="PRO_5014805171" evidence="1">
    <location>
        <begin position="22"/>
        <end position="84"/>
    </location>
</feature>
<dbReference type="EMBL" id="GGFL01011132">
    <property type="protein sequence ID" value="MBW75310.1"/>
    <property type="molecule type" value="Transcribed_RNA"/>
</dbReference>
<keyword evidence="1" id="KW-0732">Signal</keyword>